<keyword evidence="2" id="KW-0812">Transmembrane</keyword>
<protein>
    <submittedName>
        <fullName evidence="4">PRO41 protein</fullName>
    </submittedName>
</protein>
<feature type="transmembrane region" description="Helical" evidence="2">
    <location>
        <begin position="107"/>
        <end position="124"/>
    </location>
</feature>
<dbReference type="InterPro" id="IPR056144">
    <property type="entry name" value="DUF7727"/>
</dbReference>
<feature type="transmembrane region" description="Helical" evidence="2">
    <location>
        <begin position="12"/>
        <end position="31"/>
    </location>
</feature>
<sequence>MGRLIKNHWGRLIILTAALYQVAAAVEGFFWPKIFWDFLTKNLDGAVKPIPILQIINLLSGLGMLALEWPLAFVAGTSIHRSLEFRLAILPITALAATFMYQSTNPAIYYIIGMAVYFVAYNEGECLRQSRDGAVTYRNEKPAGSMVLLEEPASGIFNGGFTIDNVVDEADRQQGCTTEMTVSVAKTLQVDIQKRDGSKIPLSSVPSIKLEVFCVQVEPPAKDDEFPSFGTPNRQAVTVTEHS</sequence>
<name>A0AB34FDK7_9HYPO</name>
<evidence type="ECO:0000259" key="3">
    <source>
        <dbReference type="Pfam" id="PF24853"/>
    </source>
</evidence>
<keyword evidence="5" id="KW-1185">Reference proteome</keyword>
<evidence type="ECO:0000256" key="1">
    <source>
        <dbReference type="SAM" id="MobiDB-lite"/>
    </source>
</evidence>
<organism evidence="4 5">
    <name type="scientific">Purpureocillium lavendulum</name>
    <dbReference type="NCBI Taxonomy" id="1247861"/>
    <lineage>
        <taxon>Eukaryota</taxon>
        <taxon>Fungi</taxon>
        <taxon>Dikarya</taxon>
        <taxon>Ascomycota</taxon>
        <taxon>Pezizomycotina</taxon>
        <taxon>Sordariomycetes</taxon>
        <taxon>Hypocreomycetidae</taxon>
        <taxon>Hypocreales</taxon>
        <taxon>Ophiocordycipitaceae</taxon>
        <taxon>Purpureocillium</taxon>
    </lineage>
</organism>
<accession>A0AB34FDK7</accession>
<evidence type="ECO:0000256" key="2">
    <source>
        <dbReference type="SAM" id="Phobius"/>
    </source>
</evidence>
<feature type="transmembrane region" description="Helical" evidence="2">
    <location>
        <begin position="83"/>
        <end position="101"/>
    </location>
</feature>
<feature type="region of interest" description="Disordered" evidence="1">
    <location>
        <begin position="223"/>
        <end position="243"/>
    </location>
</feature>
<evidence type="ECO:0000313" key="4">
    <source>
        <dbReference type="EMBL" id="KAJ6437114.1"/>
    </source>
</evidence>
<reference evidence="4" key="1">
    <citation type="submission" date="2023-01" db="EMBL/GenBank/DDBJ databases">
        <title>The growth and conidiation of Purpureocillium lavendulum are regulated by nitrogen source and histone H3K14 acetylation.</title>
        <authorList>
            <person name="Tang P."/>
            <person name="Han J."/>
            <person name="Zhang C."/>
            <person name="Tang P."/>
            <person name="Qi F."/>
            <person name="Zhang K."/>
            <person name="Liang L."/>
        </authorList>
    </citation>
    <scope>NUCLEOTIDE SEQUENCE</scope>
    <source>
        <strain evidence="4">YMF1.00683</strain>
    </source>
</reference>
<dbReference type="Pfam" id="PF24853">
    <property type="entry name" value="DUF7727"/>
    <property type="match status" value="1"/>
</dbReference>
<keyword evidence="2" id="KW-0472">Membrane</keyword>
<feature type="compositionally biased region" description="Polar residues" evidence="1">
    <location>
        <begin position="230"/>
        <end position="243"/>
    </location>
</feature>
<dbReference type="Proteomes" id="UP001163105">
    <property type="component" value="Unassembled WGS sequence"/>
</dbReference>
<gene>
    <name evidence="4" type="ORF">O9K51_10413</name>
</gene>
<dbReference type="PANTHER" id="PTHR40629:SF1">
    <property type="entry name" value="PRO41 PROTEIN"/>
    <property type="match status" value="1"/>
</dbReference>
<dbReference type="AlphaFoldDB" id="A0AB34FDK7"/>
<dbReference type="EMBL" id="JAQHRD010000014">
    <property type="protein sequence ID" value="KAJ6437114.1"/>
    <property type="molecule type" value="Genomic_DNA"/>
</dbReference>
<feature type="domain" description="DUF7727" evidence="3">
    <location>
        <begin position="1"/>
        <end position="125"/>
    </location>
</feature>
<feature type="transmembrane region" description="Helical" evidence="2">
    <location>
        <begin position="51"/>
        <end position="71"/>
    </location>
</feature>
<dbReference type="PANTHER" id="PTHR40629">
    <property type="entry name" value="PRO41 PROTEIN"/>
    <property type="match status" value="1"/>
</dbReference>
<keyword evidence="2" id="KW-1133">Transmembrane helix</keyword>
<evidence type="ECO:0000313" key="5">
    <source>
        <dbReference type="Proteomes" id="UP001163105"/>
    </source>
</evidence>
<comment type="caution">
    <text evidence="4">The sequence shown here is derived from an EMBL/GenBank/DDBJ whole genome shotgun (WGS) entry which is preliminary data.</text>
</comment>
<proteinExistence type="predicted"/>